<dbReference type="PANTHER" id="PTHR30371">
    <property type="entry name" value="SEC-INDEPENDENT PROTEIN TRANSLOCASE PROTEIN TATC"/>
    <property type="match status" value="1"/>
</dbReference>
<evidence type="ECO:0000256" key="1">
    <source>
        <dbReference type="ARBA" id="ARBA00004141"/>
    </source>
</evidence>
<feature type="transmembrane region" description="Helical" evidence="5">
    <location>
        <begin position="236"/>
        <end position="256"/>
    </location>
</feature>
<feature type="transmembrane region" description="Helical" evidence="5">
    <location>
        <begin position="75"/>
        <end position="102"/>
    </location>
</feature>
<evidence type="ECO:0000313" key="6">
    <source>
        <dbReference type="EMBL" id="SDG18349.1"/>
    </source>
</evidence>
<dbReference type="AlphaFoldDB" id="A0A0Q0QRR5"/>
<feature type="transmembrane region" description="Helical" evidence="5">
    <location>
        <begin position="184"/>
        <end position="202"/>
    </location>
</feature>
<organism evidence="6 7">
    <name type="scientific">Rhodobacter capsulatus</name>
    <name type="common">Rhodopseudomonas capsulata</name>
    <dbReference type="NCBI Taxonomy" id="1061"/>
    <lineage>
        <taxon>Bacteria</taxon>
        <taxon>Pseudomonadati</taxon>
        <taxon>Pseudomonadota</taxon>
        <taxon>Alphaproteobacteria</taxon>
        <taxon>Rhodobacterales</taxon>
        <taxon>Rhodobacter group</taxon>
        <taxon>Rhodobacter</taxon>
    </lineage>
</organism>
<evidence type="ECO:0000256" key="5">
    <source>
        <dbReference type="HAMAP-Rule" id="MF_00902"/>
    </source>
</evidence>
<dbReference type="GO" id="GO:0043953">
    <property type="term" value="P:protein transport by the Tat complex"/>
    <property type="evidence" value="ECO:0007669"/>
    <property type="project" value="UniProtKB-UniRule"/>
</dbReference>
<dbReference type="GO" id="GO:0065002">
    <property type="term" value="P:intracellular protein transmembrane transport"/>
    <property type="evidence" value="ECO:0007669"/>
    <property type="project" value="TreeGrafter"/>
</dbReference>
<accession>A0A0Q0QRR5</accession>
<dbReference type="Proteomes" id="UP000183812">
    <property type="component" value="Unassembled WGS sequence"/>
</dbReference>
<dbReference type="PANTHER" id="PTHR30371:SF0">
    <property type="entry name" value="SEC-INDEPENDENT PROTEIN TRANSLOCASE PROTEIN TATC, CHLOROPLASTIC-RELATED"/>
    <property type="match status" value="1"/>
</dbReference>
<evidence type="ECO:0000256" key="2">
    <source>
        <dbReference type="ARBA" id="ARBA00022692"/>
    </source>
</evidence>
<dbReference type="HAMAP" id="MF_00902">
    <property type="entry name" value="TatC"/>
    <property type="match status" value="1"/>
</dbReference>
<dbReference type="RefSeq" id="WP_055210672.1">
    <property type="nucleotide sequence ID" value="NZ_CP061202.1"/>
</dbReference>
<dbReference type="GO" id="GO:0033281">
    <property type="term" value="C:TAT protein transport complex"/>
    <property type="evidence" value="ECO:0007669"/>
    <property type="project" value="UniProtKB-UniRule"/>
</dbReference>
<feature type="transmembrane region" description="Helical" evidence="5">
    <location>
        <begin position="24"/>
        <end position="42"/>
    </location>
</feature>
<keyword evidence="5" id="KW-0813">Transport</keyword>
<comment type="subcellular location">
    <subcellularLocation>
        <location evidence="5">Cell membrane</location>
        <topology evidence="5">Multi-pass membrane protein</topology>
    </subcellularLocation>
    <subcellularLocation>
        <location evidence="1">Membrane</location>
        <topology evidence="1">Multi-pass membrane protein</topology>
    </subcellularLocation>
</comment>
<sequence length="281" mass="31063">MTADHIDETAAPLIEHLAELRTRILYALSAYVVAVVLCYIVWHPVFTFLTHPICEALSARGQACQLSLIKLQEGFFVAINIAMLGGFALAFPMIGFQLWRFVAPGLYRNEKRAFLPFLIASPVMFFLGAAFCYYIILPMAFSFFLGFQMGDVVAGADATDPANQMAVIGFTGSMEEYLKLTTKFVMAFGICFQMPVALTLLGKAGLVSAQALASVRKYAVVAMLTVSAIVTPPDVMSQVIMFAVIYPLYEGSIFLVRRIEKKREAQMRAEGTWIDDEDDAE</sequence>
<dbReference type="EMBL" id="FNAY01000037">
    <property type="protein sequence ID" value="SDG18349.1"/>
    <property type="molecule type" value="Genomic_DNA"/>
</dbReference>
<name>A0A0Q0QRR5_RHOCA</name>
<keyword evidence="3 5" id="KW-1133">Transmembrane helix</keyword>
<comment type="similarity">
    <text evidence="5">Belongs to the TatC family.</text>
</comment>
<dbReference type="PRINTS" id="PR01840">
    <property type="entry name" value="TATCFAMILY"/>
</dbReference>
<dbReference type="InterPro" id="IPR002033">
    <property type="entry name" value="TatC"/>
</dbReference>
<keyword evidence="5" id="KW-0653">Protein transport</keyword>
<comment type="subunit">
    <text evidence="5">The Tat system comprises two distinct complexes: a TatABC complex, containing multiple copies of TatA, TatB and TatC subunits, and a separate TatA complex, containing only TatA subunits. Substrates initially bind to the TatABC complex, which probably triggers association of the separate TatA complex to form the active translocon.</text>
</comment>
<dbReference type="NCBIfam" id="TIGR00945">
    <property type="entry name" value="tatC"/>
    <property type="match status" value="1"/>
</dbReference>
<dbReference type="Pfam" id="PF00902">
    <property type="entry name" value="TatC"/>
    <property type="match status" value="1"/>
</dbReference>
<feature type="transmembrane region" description="Helical" evidence="5">
    <location>
        <begin position="214"/>
        <end position="230"/>
    </location>
</feature>
<keyword evidence="4 5" id="KW-0472">Membrane</keyword>
<dbReference type="GO" id="GO:0009977">
    <property type="term" value="F:proton motive force dependent protein transmembrane transporter activity"/>
    <property type="evidence" value="ECO:0007669"/>
    <property type="project" value="TreeGrafter"/>
</dbReference>
<evidence type="ECO:0000256" key="3">
    <source>
        <dbReference type="ARBA" id="ARBA00022989"/>
    </source>
</evidence>
<proteinExistence type="inferred from homology"/>
<reference evidence="6 7" key="1">
    <citation type="submission" date="2016-10" db="EMBL/GenBank/DDBJ databases">
        <authorList>
            <person name="de Groot N.N."/>
        </authorList>
    </citation>
    <scope>NUCLEOTIDE SEQUENCE [LARGE SCALE GENOMIC DNA]</scope>
    <source>
        <strain evidence="7">DSM 938 / 37b4</strain>
    </source>
</reference>
<keyword evidence="2 5" id="KW-0812">Transmembrane</keyword>
<evidence type="ECO:0000313" key="7">
    <source>
        <dbReference type="Proteomes" id="UP000183812"/>
    </source>
</evidence>
<feature type="transmembrane region" description="Helical" evidence="5">
    <location>
        <begin position="114"/>
        <end position="136"/>
    </location>
</feature>
<keyword evidence="5" id="KW-1003">Cell membrane</keyword>
<protein>
    <recommendedName>
        <fullName evidence="5">Sec-independent protein translocase protein TatC</fullName>
    </recommendedName>
</protein>
<gene>
    <name evidence="5" type="primary">tatC</name>
    <name evidence="6" type="ORF">SAMN04244550_03553</name>
</gene>
<dbReference type="OrthoDB" id="9777044at2"/>
<evidence type="ECO:0000256" key="4">
    <source>
        <dbReference type="ARBA" id="ARBA00023136"/>
    </source>
</evidence>
<comment type="function">
    <text evidence="5">Part of the twin-arginine translocation (Tat) system that transports large folded proteins containing a characteristic twin-arginine motif in their signal peptide across membranes. Together with TatB, TatC is part of a receptor directly interacting with Tat signal peptides.</text>
</comment>
<keyword evidence="5" id="KW-0811">Translocation</keyword>